<dbReference type="EMBL" id="ACEA01000044">
    <property type="protein sequence ID" value="EEG23247.1"/>
    <property type="molecule type" value="Genomic_DNA"/>
</dbReference>
<sequence>MNKAGFAAHRNLSSVAELFTDFDEIRGGLYKKTAGLSVGGKWPERGWLAAK</sequence>
<gene>
    <name evidence="1" type="ORF">EIKCOROL_02073</name>
</gene>
<evidence type="ECO:0000313" key="2">
    <source>
        <dbReference type="Proteomes" id="UP000005837"/>
    </source>
</evidence>
<reference evidence="1 2" key="1">
    <citation type="submission" date="2009-01" db="EMBL/GenBank/DDBJ databases">
        <authorList>
            <person name="Fulton L."/>
            <person name="Clifton S."/>
            <person name="Chinwalla A.T."/>
            <person name="Mitreva M."/>
            <person name="Sodergren E."/>
            <person name="Weinstock G."/>
            <person name="Clifton S."/>
            <person name="Dooling D.J."/>
            <person name="Fulton B."/>
            <person name="Minx P."/>
            <person name="Pepin K.H."/>
            <person name="Johnson M."/>
            <person name="Bhonagiri V."/>
            <person name="Nash W.E."/>
            <person name="Mardis E.R."/>
            <person name="Wilson R.K."/>
        </authorList>
    </citation>
    <scope>NUCLEOTIDE SEQUENCE [LARGE SCALE GENOMIC DNA]</scope>
    <source>
        <strain evidence="1 2">ATCC 23834</strain>
    </source>
</reference>
<comment type="caution">
    <text evidence="1">The sequence shown here is derived from an EMBL/GenBank/DDBJ whole genome shotgun (WGS) entry which is preliminary data.</text>
</comment>
<dbReference type="Proteomes" id="UP000005837">
    <property type="component" value="Unassembled WGS sequence"/>
</dbReference>
<dbReference type="AlphaFoldDB" id="C0DXG6"/>
<protein>
    <submittedName>
        <fullName evidence="1">Uncharacterized protein</fullName>
    </submittedName>
</protein>
<name>C0DXG6_EIKCO</name>
<organism evidence="1 2">
    <name type="scientific">Eikenella corrodens ATCC 23834</name>
    <dbReference type="NCBI Taxonomy" id="546274"/>
    <lineage>
        <taxon>Bacteria</taxon>
        <taxon>Pseudomonadati</taxon>
        <taxon>Pseudomonadota</taxon>
        <taxon>Betaproteobacteria</taxon>
        <taxon>Neisseriales</taxon>
        <taxon>Neisseriaceae</taxon>
        <taxon>Eikenella</taxon>
    </lineage>
</organism>
<evidence type="ECO:0000313" key="1">
    <source>
        <dbReference type="EMBL" id="EEG23247.1"/>
    </source>
</evidence>
<accession>C0DXG6</accession>
<proteinExistence type="predicted"/>
<dbReference type="HOGENOM" id="CLU_3098355_0_0_4"/>